<dbReference type="InterPro" id="IPR023227">
    <property type="entry name" value="SAM_OH_AdoTrfase_C_sf"/>
</dbReference>
<accession>A0A9D8KEU5</accession>
<dbReference type="Proteomes" id="UP000809273">
    <property type="component" value="Unassembled WGS sequence"/>
</dbReference>
<protein>
    <submittedName>
        <fullName evidence="5">SAM-dependent chlorinase/fluorinase</fullName>
    </submittedName>
</protein>
<dbReference type="InterPro" id="IPR046469">
    <property type="entry name" value="SAM_HAT_N"/>
</dbReference>
<dbReference type="Gene3D" id="3.40.50.10790">
    <property type="entry name" value="S-adenosyl-l-methionine hydroxide adenosyltransferase, N-terminal"/>
    <property type="match status" value="1"/>
</dbReference>
<evidence type="ECO:0000256" key="1">
    <source>
        <dbReference type="ARBA" id="ARBA00022691"/>
    </source>
</evidence>
<reference evidence="5" key="1">
    <citation type="journal article" date="2021" name="Environ. Microbiol.">
        <title>Genomic characterization of three novel Desulfobacterota classes expand the metabolic and phylogenetic diversity of the phylum.</title>
        <authorList>
            <person name="Murphy C.L."/>
            <person name="Biggerstaff J."/>
            <person name="Eichhorn A."/>
            <person name="Ewing E."/>
            <person name="Shahan R."/>
            <person name="Soriano D."/>
            <person name="Stewart S."/>
            <person name="VanMol K."/>
            <person name="Walker R."/>
            <person name="Walters P."/>
            <person name="Elshahed M.S."/>
            <person name="Youssef N.H."/>
        </authorList>
    </citation>
    <scope>NUCLEOTIDE SEQUENCE</scope>
    <source>
        <strain evidence="5">Zod_Metabat.24</strain>
    </source>
</reference>
<keyword evidence="1" id="KW-0949">S-adenosyl-L-methionine</keyword>
<dbReference type="InterPro" id="IPR002747">
    <property type="entry name" value="SAM_OH_AdoTrfase"/>
</dbReference>
<dbReference type="InterPro" id="IPR046470">
    <property type="entry name" value="SAM_HAT_C"/>
</dbReference>
<evidence type="ECO:0000259" key="3">
    <source>
        <dbReference type="Pfam" id="PF01887"/>
    </source>
</evidence>
<feature type="domain" description="S-adenosyl-l-methionine hydroxide adenosyltransferase N-terminal" evidence="3">
    <location>
        <begin position="6"/>
        <end position="143"/>
    </location>
</feature>
<evidence type="ECO:0000313" key="6">
    <source>
        <dbReference type="Proteomes" id="UP000809273"/>
    </source>
</evidence>
<dbReference type="Gene3D" id="2.40.30.90">
    <property type="entry name" value="Bacterial fluorinating enzyme like"/>
    <property type="match status" value="1"/>
</dbReference>
<feature type="domain" description="S-adenosyl-l-methionine hydroxide adenosyltransferase C-terminal" evidence="4">
    <location>
        <begin position="177"/>
        <end position="259"/>
    </location>
</feature>
<sequence length="267" mass="29045">MPSPVITLTTDFGYKDPFVGVMKGVILNINRDAVIVDLNHGVAPQDLRGGAISILTSYRFFPAGTIHVVVVDPGVGTMRRPIAVKTADYIFVGPDNGVISWAMTDNAPYIVREIKNRDFMLDEISSTFHGRDIFSPTAARISLMGESGDWEIIGPNVADPILIRFPEPKTKATEIIGEIVYIDRFGNLITNIRPNIESEYIEVVIGDAYRIKVDGLSRSYEDGDGQGLILLVGSSGFLEIAKRGGSAERVVGAKMGERVKILYGSVG</sequence>
<evidence type="ECO:0000259" key="4">
    <source>
        <dbReference type="Pfam" id="PF20257"/>
    </source>
</evidence>
<dbReference type="SUPFAM" id="SSF101852">
    <property type="entry name" value="Bacterial fluorinating enzyme, C-terminal domain"/>
    <property type="match status" value="1"/>
</dbReference>
<dbReference type="EMBL" id="JAFGIX010000057">
    <property type="protein sequence ID" value="MBN1573850.1"/>
    <property type="molecule type" value="Genomic_DNA"/>
</dbReference>
<dbReference type="InterPro" id="IPR023228">
    <property type="entry name" value="SAM_OH_AdoTrfase_N_sf"/>
</dbReference>
<comment type="caution">
    <text evidence="5">The sequence shown here is derived from an EMBL/GenBank/DDBJ whole genome shotgun (WGS) entry which is preliminary data.</text>
</comment>
<name>A0A9D8KEU5_9DELT</name>
<dbReference type="AlphaFoldDB" id="A0A9D8KEU5"/>
<organism evidence="5 6">
    <name type="scientific">Candidatus Zymogenus saltonus</name>
    <dbReference type="NCBI Taxonomy" id="2844893"/>
    <lineage>
        <taxon>Bacteria</taxon>
        <taxon>Deltaproteobacteria</taxon>
        <taxon>Candidatus Zymogenia</taxon>
        <taxon>Candidatus Zymogeniales</taxon>
        <taxon>Candidatus Zymogenaceae</taxon>
        <taxon>Candidatus Zymogenus</taxon>
    </lineage>
</organism>
<reference evidence="5" key="2">
    <citation type="submission" date="2021-01" db="EMBL/GenBank/DDBJ databases">
        <authorList>
            <person name="Hahn C.R."/>
            <person name="Youssef N.H."/>
            <person name="Elshahed M."/>
        </authorList>
    </citation>
    <scope>NUCLEOTIDE SEQUENCE</scope>
    <source>
        <strain evidence="5">Zod_Metabat.24</strain>
    </source>
</reference>
<dbReference type="Pfam" id="PF20257">
    <property type="entry name" value="SAM_HAT_C"/>
    <property type="match status" value="1"/>
</dbReference>
<dbReference type="SUPFAM" id="SSF102522">
    <property type="entry name" value="Bacterial fluorinating enzyme, N-terminal domain"/>
    <property type="match status" value="1"/>
</dbReference>
<proteinExistence type="inferred from homology"/>
<dbReference type="Pfam" id="PF01887">
    <property type="entry name" value="SAM_HAT_N"/>
    <property type="match status" value="1"/>
</dbReference>
<dbReference type="PANTHER" id="PTHR35092">
    <property type="entry name" value="CHLORINASE MJ1651"/>
    <property type="match status" value="1"/>
</dbReference>
<dbReference type="PIRSF" id="PIRSF006779">
    <property type="entry name" value="UCP006779"/>
    <property type="match status" value="1"/>
</dbReference>
<evidence type="ECO:0000313" key="5">
    <source>
        <dbReference type="EMBL" id="MBN1573850.1"/>
    </source>
</evidence>
<gene>
    <name evidence="5" type="ORF">JW984_11695</name>
</gene>
<dbReference type="PANTHER" id="PTHR35092:SF1">
    <property type="entry name" value="CHLORINASE MJ1651"/>
    <property type="match status" value="1"/>
</dbReference>
<comment type="similarity">
    <text evidence="2">Belongs to the SAM hydrolase / SAM-dependent halogenase family.</text>
</comment>
<evidence type="ECO:0000256" key="2">
    <source>
        <dbReference type="ARBA" id="ARBA00024035"/>
    </source>
</evidence>